<evidence type="ECO:0000259" key="6">
    <source>
        <dbReference type="Pfam" id="PF05154"/>
    </source>
</evidence>
<dbReference type="InterPro" id="IPR007829">
    <property type="entry name" value="TM2"/>
</dbReference>
<dbReference type="GO" id="GO:0016020">
    <property type="term" value="C:membrane"/>
    <property type="evidence" value="ECO:0007669"/>
    <property type="project" value="UniProtKB-SubCell"/>
</dbReference>
<comment type="caution">
    <text evidence="7">The sequence shown here is derived from an EMBL/GenBank/DDBJ whole genome shotgun (WGS) entry which is preliminary data.</text>
</comment>
<organism evidence="7 8">
    <name type="scientific">Parablautia intestinalis</name>
    <dbReference type="NCBI Taxonomy" id="2320100"/>
    <lineage>
        <taxon>Bacteria</taxon>
        <taxon>Bacillati</taxon>
        <taxon>Bacillota</taxon>
        <taxon>Clostridia</taxon>
        <taxon>Lachnospirales</taxon>
        <taxon>Lachnospiraceae</taxon>
        <taxon>Parablautia</taxon>
    </lineage>
</organism>
<evidence type="ECO:0000313" key="7">
    <source>
        <dbReference type="EMBL" id="RKI92049.1"/>
    </source>
</evidence>
<evidence type="ECO:0000256" key="2">
    <source>
        <dbReference type="ARBA" id="ARBA00022692"/>
    </source>
</evidence>
<evidence type="ECO:0000256" key="5">
    <source>
        <dbReference type="SAM" id="Phobius"/>
    </source>
</evidence>
<evidence type="ECO:0000313" key="8">
    <source>
        <dbReference type="Proteomes" id="UP000280696"/>
    </source>
</evidence>
<keyword evidence="3 5" id="KW-1133">Transmembrane helix</keyword>
<evidence type="ECO:0000256" key="1">
    <source>
        <dbReference type="ARBA" id="ARBA00004141"/>
    </source>
</evidence>
<keyword evidence="8" id="KW-1185">Reference proteome</keyword>
<comment type="subcellular location">
    <subcellularLocation>
        <location evidence="1">Membrane</location>
        <topology evidence="1">Multi-pass membrane protein</topology>
    </subcellularLocation>
</comment>
<evidence type="ECO:0000256" key="4">
    <source>
        <dbReference type="ARBA" id="ARBA00023136"/>
    </source>
</evidence>
<keyword evidence="2 5" id="KW-0812">Transmembrane</keyword>
<dbReference type="Pfam" id="PF05154">
    <property type="entry name" value="TM2"/>
    <property type="match status" value="1"/>
</dbReference>
<name>A0A3A9AL04_9FIRM</name>
<dbReference type="Proteomes" id="UP000280696">
    <property type="component" value="Unassembled WGS sequence"/>
</dbReference>
<feature type="transmembrane region" description="Helical" evidence="5">
    <location>
        <begin position="34"/>
        <end position="56"/>
    </location>
</feature>
<protein>
    <submittedName>
        <fullName evidence="7">TM2 domain-containing protein</fullName>
    </submittedName>
</protein>
<reference evidence="7 8" key="1">
    <citation type="submission" date="2018-09" db="EMBL/GenBank/DDBJ databases">
        <title>Murine metabolic-syndrome-specific gut microbial biobank.</title>
        <authorList>
            <person name="Liu C."/>
        </authorList>
    </citation>
    <scope>NUCLEOTIDE SEQUENCE [LARGE SCALE GENOMIC DNA]</scope>
    <source>
        <strain evidence="7 8">0.1xD8-82</strain>
    </source>
</reference>
<evidence type="ECO:0000256" key="3">
    <source>
        <dbReference type="ARBA" id="ARBA00022989"/>
    </source>
</evidence>
<dbReference type="AlphaFoldDB" id="A0A3A9AL04"/>
<dbReference type="OrthoDB" id="2086619at2"/>
<accession>A0A3A9AL04</accession>
<feature type="domain" description="TM2" evidence="6">
    <location>
        <begin position="7"/>
        <end position="52"/>
    </location>
</feature>
<gene>
    <name evidence="7" type="ORF">D7V94_08245</name>
</gene>
<proteinExistence type="predicted"/>
<dbReference type="EMBL" id="RAYQ01000006">
    <property type="protein sequence ID" value="RKI92049.1"/>
    <property type="molecule type" value="Genomic_DNA"/>
</dbReference>
<sequence>MGINMNSTTYFIITLLFGWCGAHKFIQKKYGMGLLYLFTFGLFTFGWAIDCIRALLPVLRHKNGEPSPHVVYDDSSVININTLIDDRQRIVDDCTRLISSTTNSDVFFSRYDLLLKTLSDMGDYVMLGRYNDYKQSNIESFIVRSYNNALIKADGMKTEKGKCNQFRKAYDDIMKHSSELSDRNLELVEQKFSSKI</sequence>
<keyword evidence="4 5" id="KW-0472">Membrane</keyword>